<accession>A0A2D4PJ86</accession>
<evidence type="ECO:0000313" key="1">
    <source>
        <dbReference type="EMBL" id="LAB58107.1"/>
    </source>
</evidence>
<proteinExistence type="predicted"/>
<organism evidence="1">
    <name type="scientific">Micrurus surinamensis</name>
    <name type="common">Surinam coral snake</name>
    <dbReference type="NCBI Taxonomy" id="129470"/>
    <lineage>
        <taxon>Eukaryota</taxon>
        <taxon>Metazoa</taxon>
        <taxon>Chordata</taxon>
        <taxon>Craniata</taxon>
        <taxon>Vertebrata</taxon>
        <taxon>Euteleostomi</taxon>
        <taxon>Lepidosauria</taxon>
        <taxon>Squamata</taxon>
        <taxon>Bifurcata</taxon>
        <taxon>Unidentata</taxon>
        <taxon>Episquamata</taxon>
        <taxon>Toxicofera</taxon>
        <taxon>Serpentes</taxon>
        <taxon>Colubroidea</taxon>
        <taxon>Elapidae</taxon>
        <taxon>Elapinae</taxon>
        <taxon>Micrurus</taxon>
    </lineage>
</organism>
<dbReference type="EMBL" id="IACN01073239">
    <property type="protein sequence ID" value="LAB58107.1"/>
    <property type="molecule type" value="Transcribed_RNA"/>
</dbReference>
<reference evidence="1" key="2">
    <citation type="submission" date="2017-11" db="EMBL/GenBank/DDBJ databases">
        <title>Coralsnake Venomics: Analyses of Venom Gland Transcriptomes and Proteomes of Six Brazilian Taxa.</title>
        <authorList>
            <person name="Aird S.D."/>
            <person name="Jorge da Silva N."/>
            <person name="Qiu L."/>
            <person name="Villar-Briones A."/>
            <person name="Aparecida-Saddi V."/>
            <person name="Campos-Telles M.P."/>
            <person name="Grau M."/>
            <person name="Mikheyev A.S."/>
        </authorList>
    </citation>
    <scope>NUCLEOTIDE SEQUENCE</scope>
    <source>
        <tissue evidence="1">Venom_gland</tissue>
    </source>
</reference>
<protein>
    <submittedName>
        <fullName evidence="1">Uncharacterized protein</fullName>
    </submittedName>
</protein>
<name>A0A2D4PJ86_MICSU</name>
<dbReference type="AlphaFoldDB" id="A0A2D4PJ86"/>
<reference evidence="1" key="1">
    <citation type="submission" date="2017-07" db="EMBL/GenBank/DDBJ databases">
        <authorList>
            <person name="Mikheyev A."/>
            <person name="Grau M."/>
        </authorList>
    </citation>
    <scope>NUCLEOTIDE SEQUENCE</scope>
    <source>
        <tissue evidence="1">Venom_gland</tissue>
    </source>
</reference>
<sequence length="113" mass="13139">MQTRKTGEKEIASNFCRQSFFCLTLSHCWHDYIALNVQNSKKSYSLEIQFLCSAKGWKYQAKEGLVKSHILIPIKNSQNYKASNDYGKKIKDEKMGRRKVSLFTFVMLTTFSP</sequence>